<accession>A0AAD7JNM0</accession>
<proteinExistence type="predicted"/>
<dbReference type="Gene3D" id="3.40.50.300">
    <property type="entry name" value="P-loop containing nucleotide triphosphate hydrolases"/>
    <property type="match status" value="1"/>
</dbReference>
<organism evidence="1 2">
    <name type="scientific">Mycena metata</name>
    <dbReference type="NCBI Taxonomy" id="1033252"/>
    <lineage>
        <taxon>Eukaryota</taxon>
        <taxon>Fungi</taxon>
        <taxon>Dikarya</taxon>
        <taxon>Basidiomycota</taxon>
        <taxon>Agaricomycotina</taxon>
        <taxon>Agaricomycetes</taxon>
        <taxon>Agaricomycetidae</taxon>
        <taxon>Agaricales</taxon>
        <taxon>Marasmiineae</taxon>
        <taxon>Mycenaceae</taxon>
        <taxon>Mycena</taxon>
    </lineage>
</organism>
<name>A0AAD7JNM0_9AGAR</name>
<dbReference type="EMBL" id="JARKIB010000022">
    <property type="protein sequence ID" value="KAJ7767131.1"/>
    <property type="molecule type" value="Genomic_DNA"/>
</dbReference>
<dbReference type="SUPFAM" id="SSF52540">
    <property type="entry name" value="P-loop containing nucleoside triphosphate hydrolases"/>
    <property type="match status" value="1"/>
</dbReference>
<reference evidence="1" key="1">
    <citation type="submission" date="2023-03" db="EMBL/GenBank/DDBJ databases">
        <title>Massive genome expansion in bonnet fungi (Mycena s.s.) driven by repeated elements and novel gene families across ecological guilds.</title>
        <authorList>
            <consortium name="Lawrence Berkeley National Laboratory"/>
            <person name="Harder C.B."/>
            <person name="Miyauchi S."/>
            <person name="Viragh M."/>
            <person name="Kuo A."/>
            <person name="Thoen E."/>
            <person name="Andreopoulos B."/>
            <person name="Lu D."/>
            <person name="Skrede I."/>
            <person name="Drula E."/>
            <person name="Henrissat B."/>
            <person name="Morin E."/>
            <person name="Kohler A."/>
            <person name="Barry K."/>
            <person name="LaButti K."/>
            <person name="Morin E."/>
            <person name="Salamov A."/>
            <person name="Lipzen A."/>
            <person name="Mereny Z."/>
            <person name="Hegedus B."/>
            <person name="Baldrian P."/>
            <person name="Stursova M."/>
            <person name="Weitz H."/>
            <person name="Taylor A."/>
            <person name="Grigoriev I.V."/>
            <person name="Nagy L.G."/>
            <person name="Martin F."/>
            <person name="Kauserud H."/>
        </authorList>
    </citation>
    <scope>NUCLEOTIDE SEQUENCE</scope>
    <source>
        <strain evidence="1">CBHHK182m</strain>
    </source>
</reference>
<dbReference type="Proteomes" id="UP001215598">
    <property type="component" value="Unassembled WGS sequence"/>
</dbReference>
<dbReference type="InterPro" id="IPR027417">
    <property type="entry name" value="P-loop_NTPase"/>
</dbReference>
<comment type="caution">
    <text evidence="1">The sequence shown here is derived from an EMBL/GenBank/DDBJ whole genome shotgun (WGS) entry which is preliminary data.</text>
</comment>
<keyword evidence="2" id="KW-1185">Reference proteome</keyword>
<gene>
    <name evidence="1" type="ORF">B0H16DRAFT_351555</name>
</gene>
<dbReference type="AlphaFoldDB" id="A0AAD7JNM0"/>
<evidence type="ECO:0000313" key="1">
    <source>
        <dbReference type="EMBL" id="KAJ7767131.1"/>
    </source>
</evidence>
<sequence>MGKTSLASAALYHESIVSRYPDRHFVSCDSAGTCDDFLASVASALGFVEFQSLQQRICRYFCAASPALLVLDNLETPWEPQESREAVEAFLSSLADIKKLALVVTMRGAERPAKIKWSRPFLPPLQPLKLAAARQTFSDITDDVCSPAEVDEVLRLTNNLPLAVSLIANLAAYEGCSTILSRWENENTTVLSDGTGKDSNLDLSMSLSLSSPRILSSPNALQLKCWFPSGNIFGVIAHPRSRCCNHYGGIFAV</sequence>
<evidence type="ECO:0000313" key="2">
    <source>
        <dbReference type="Proteomes" id="UP001215598"/>
    </source>
</evidence>
<protein>
    <submittedName>
        <fullName evidence="1">Uncharacterized protein</fullName>
    </submittedName>
</protein>